<dbReference type="SUPFAM" id="SSF46785">
    <property type="entry name" value="Winged helix' DNA-binding domain"/>
    <property type="match status" value="1"/>
</dbReference>
<proteinExistence type="predicted"/>
<dbReference type="InterPro" id="IPR000835">
    <property type="entry name" value="HTH_MarR-typ"/>
</dbReference>
<protein>
    <submittedName>
        <fullName evidence="5">GbsR/MarR family transcriptional regulator</fullName>
    </submittedName>
</protein>
<dbReference type="Proteomes" id="UP001597351">
    <property type="component" value="Unassembled WGS sequence"/>
</dbReference>
<keyword evidence="1" id="KW-0805">Transcription regulation</keyword>
<reference evidence="6" key="1">
    <citation type="journal article" date="2019" name="Int. J. Syst. Evol. Microbiol.">
        <title>The Global Catalogue of Microorganisms (GCM) 10K type strain sequencing project: providing services to taxonomists for standard genome sequencing and annotation.</title>
        <authorList>
            <consortium name="The Broad Institute Genomics Platform"/>
            <consortium name="The Broad Institute Genome Sequencing Center for Infectious Disease"/>
            <person name="Wu L."/>
            <person name="Ma J."/>
        </authorList>
    </citation>
    <scope>NUCLEOTIDE SEQUENCE [LARGE SCALE GENOMIC DNA]</scope>
    <source>
        <strain evidence="6">CGMCC 1.12477</strain>
    </source>
</reference>
<evidence type="ECO:0000256" key="3">
    <source>
        <dbReference type="ARBA" id="ARBA00023163"/>
    </source>
</evidence>
<evidence type="ECO:0000259" key="4">
    <source>
        <dbReference type="Pfam" id="PF12802"/>
    </source>
</evidence>
<evidence type="ECO:0000313" key="5">
    <source>
        <dbReference type="EMBL" id="MFD1948808.1"/>
    </source>
</evidence>
<evidence type="ECO:0000256" key="2">
    <source>
        <dbReference type="ARBA" id="ARBA00023125"/>
    </source>
</evidence>
<dbReference type="EMBL" id="JBHUGD010000004">
    <property type="protein sequence ID" value="MFD1948808.1"/>
    <property type="molecule type" value="Genomic_DNA"/>
</dbReference>
<accession>A0ABW4TQT8</accession>
<gene>
    <name evidence="5" type="ORF">ACFSDE_18545</name>
</gene>
<dbReference type="RefSeq" id="WP_343921649.1">
    <property type="nucleotide sequence ID" value="NZ_BAAAJT010000003.1"/>
</dbReference>
<keyword evidence="2" id="KW-0238">DNA-binding</keyword>
<organism evidence="5 6">
    <name type="scientific">Nocardioides aestuarii</name>
    <dbReference type="NCBI Taxonomy" id="252231"/>
    <lineage>
        <taxon>Bacteria</taxon>
        <taxon>Bacillati</taxon>
        <taxon>Actinomycetota</taxon>
        <taxon>Actinomycetes</taxon>
        <taxon>Propionibacteriales</taxon>
        <taxon>Nocardioidaceae</taxon>
        <taxon>Nocardioides</taxon>
    </lineage>
</organism>
<dbReference type="InterPro" id="IPR036388">
    <property type="entry name" value="WH-like_DNA-bd_sf"/>
</dbReference>
<evidence type="ECO:0000313" key="6">
    <source>
        <dbReference type="Proteomes" id="UP001597351"/>
    </source>
</evidence>
<dbReference type="PANTHER" id="PTHR38465:SF2">
    <property type="entry name" value="HTH-TYPE TRANSCRIPTIONAL REGULATOR MMPR5"/>
    <property type="match status" value="1"/>
</dbReference>
<dbReference type="InterPro" id="IPR036390">
    <property type="entry name" value="WH_DNA-bd_sf"/>
</dbReference>
<comment type="caution">
    <text evidence="5">The sequence shown here is derived from an EMBL/GenBank/DDBJ whole genome shotgun (WGS) entry which is preliminary data.</text>
</comment>
<dbReference type="InterPro" id="IPR052362">
    <property type="entry name" value="HTH-GbsR_regulator"/>
</dbReference>
<keyword evidence="6" id="KW-1185">Reference proteome</keyword>
<sequence>MPDPEDSANRYVERMGTALADAGLQRLPSRVFAALTVDDDGRMTSAELVAALDVSPASVSGAVQYLSRIGFLHRERERGSRRDVYVVDDDAWLQAMLREEQVYGPMIAALDTALRDLPAGAPARRRLRLMREFLTFVGEEMEGIADRWLARRAELEAEGLD</sequence>
<feature type="domain" description="HTH marR-type" evidence="4">
    <location>
        <begin position="23"/>
        <end position="82"/>
    </location>
</feature>
<dbReference type="Pfam" id="PF12802">
    <property type="entry name" value="MarR_2"/>
    <property type="match status" value="1"/>
</dbReference>
<dbReference type="Gene3D" id="1.10.10.10">
    <property type="entry name" value="Winged helix-like DNA-binding domain superfamily/Winged helix DNA-binding domain"/>
    <property type="match status" value="1"/>
</dbReference>
<dbReference type="PANTHER" id="PTHR38465">
    <property type="entry name" value="HTH-TYPE TRANSCRIPTIONAL REGULATOR MJ1563-RELATED"/>
    <property type="match status" value="1"/>
</dbReference>
<evidence type="ECO:0000256" key="1">
    <source>
        <dbReference type="ARBA" id="ARBA00023015"/>
    </source>
</evidence>
<keyword evidence="3" id="KW-0804">Transcription</keyword>
<name>A0ABW4TQT8_9ACTN</name>